<evidence type="ECO:0000313" key="2">
    <source>
        <dbReference type="EnsemblPlants" id="cds.evm.model.04.2150"/>
    </source>
</evidence>
<dbReference type="Gramene" id="evm.model.04.2150">
    <property type="protein sequence ID" value="cds.evm.model.04.2150"/>
    <property type="gene ID" value="evm.TU.04.2150"/>
</dbReference>
<name>A0A803PFS9_CANSA</name>
<organism evidence="2 3">
    <name type="scientific">Cannabis sativa</name>
    <name type="common">Hemp</name>
    <name type="synonym">Marijuana</name>
    <dbReference type="NCBI Taxonomy" id="3483"/>
    <lineage>
        <taxon>Eukaryota</taxon>
        <taxon>Viridiplantae</taxon>
        <taxon>Streptophyta</taxon>
        <taxon>Embryophyta</taxon>
        <taxon>Tracheophyta</taxon>
        <taxon>Spermatophyta</taxon>
        <taxon>Magnoliopsida</taxon>
        <taxon>eudicotyledons</taxon>
        <taxon>Gunneridae</taxon>
        <taxon>Pentapetalae</taxon>
        <taxon>rosids</taxon>
        <taxon>fabids</taxon>
        <taxon>Rosales</taxon>
        <taxon>Cannabaceae</taxon>
        <taxon>Cannabis</taxon>
    </lineage>
</organism>
<dbReference type="EnsemblPlants" id="evm.model.04.2150">
    <property type="protein sequence ID" value="cds.evm.model.04.2150"/>
    <property type="gene ID" value="evm.TU.04.2150"/>
</dbReference>
<accession>A0A803PFS9</accession>
<feature type="compositionally biased region" description="Basic and acidic residues" evidence="1">
    <location>
        <begin position="81"/>
        <end position="93"/>
    </location>
</feature>
<evidence type="ECO:0000256" key="1">
    <source>
        <dbReference type="SAM" id="MobiDB-lite"/>
    </source>
</evidence>
<dbReference type="EMBL" id="UZAU01000401">
    <property type="status" value="NOT_ANNOTATED_CDS"/>
    <property type="molecule type" value="Genomic_DNA"/>
</dbReference>
<dbReference type="Proteomes" id="UP000596661">
    <property type="component" value="Chromosome 4"/>
</dbReference>
<dbReference type="AlphaFoldDB" id="A0A803PFS9"/>
<evidence type="ECO:0000313" key="3">
    <source>
        <dbReference type="Proteomes" id="UP000596661"/>
    </source>
</evidence>
<proteinExistence type="predicted"/>
<keyword evidence="3" id="KW-1185">Reference proteome</keyword>
<sequence>MAALAAVLILRRRFEISLGELLLFEGDLCILIKALMNPLANLFLSELGFGLGGSSSNPGRTPVRGQAAVGRGAAGEGFNAHSKEGGNHGPYEKESDDSQDNQYGNNKNKSHSFGEEVFKESNMDAEVENANVGLVFLDSKRRRVIEGQASGPKEGLDGQMRLVKSFSKMEFLEVKKGVRSWDYKRPTTI</sequence>
<feature type="region of interest" description="Disordered" evidence="1">
    <location>
        <begin position="55"/>
        <end position="111"/>
    </location>
</feature>
<protein>
    <submittedName>
        <fullName evidence="2">Uncharacterized protein</fullName>
    </submittedName>
</protein>
<reference evidence="2" key="1">
    <citation type="submission" date="2018-11" db="EMBL/GenBank/DDBJ databases">
        <authorList>
            <person name="Grassa J C."/>
        </authorList>
    </citation>
    <scope>NUCLEOTIDE SEQUENCE [LARGE SCALE GENOMIC DNA]</scope>
</reference>
<reference evidence="2" key="2">
    <citation type="submission" date="2021-03" db="UniProtKB">
        <authorList>
            <consortium name="EnsemblPlants"/>
        </authorList>
    </citation>
    <scope>IDENTIFICATION</scope>
</reference>